<dbReference type="AlphaFoldDB" id="A0A2S2N7F6"/>
<evidence type="ECO:0000259" key="1">
    <source>
        <dbReference type="Pfam" id="PF23663"/>
    </source>
</evidence>
<name>A0A2S2N7F6_SCHGA</name>
<proteinExistence type="predicted"/>
<protein>
    <submittedName>
        <fullName evidence="2">NOF-FB transposable element protein</fullName>
    </submittedName>
</protein>
<gene>
    <name evidence="2" type="primary">NOF_10</name>
    <name evidence="2" type="ORF">g.1014</name>
</gene>
<dbReference type="Pfam" id="PF23663">
    <property type="entry name" value="Znf_SCAND3"/>
    <property type="match status" value="1"/>
</dbReference>
<dbReference type="EMBL" id="GGMR01000522">
    <property type="protein sequence ID" value="MBY13141.1"/>
    <property type="molecule type" value="Transcribed_RNA"/>
</dbReference>
<dbReference type="InterPro" id="IPR038765">
    <property type="entry name" value="Papain-like_cys_pep_sf"/>
</dbReference>
<reference evidence="2" key="1">
    <citation type="submission" date="2018-04" db="EMBL/GenBank/DDBJ databases">
        <title>Transcriptome of Schizaphis graminum biotype I.</title>
        <authorList>
            <person name="Scully E.D."/>
            <person name="Geib S.M."/>
            <person name="Palmer N.A."/>
            <person name="Koch K."/>
            <person name="Bradshaw J."/>
            <person name="Heng-Moss T."/>
            <person name="Sarath G."/>
        </authorList>
    </citation>
    <scope>NUCLEOTIDE SEQUENCE</scope>
</reference>
<dbReference type="SUPFAM" id="SSF54001">
    <property type="entry name" value="Cysteine proteinases"/>
    <property type="match status" value="1"/>
</dbReference>
<organism evidence="2">
    <name type="scientific">Schizaphis graminum</name>
    <name type="common">Green bug aphid</name>
    <dbReference type="NCBI Taxonomy" id="13262"/>
    <lineage>
        <taxon>Eukaryota</taxon>
        <taxon>Metazoa</taxon>
        <taxon>Ecdysozoa</taxon>
        <taxon>Arthropoda</taxon>
        <taxon>Hexapoda</taxon>
        <taxon>Insecta</taxon>
        <taxon>Pterygota</taxon>
        <taxon>Neoptera</taxon>
        <taxon>Paraneoptera</taxon>
        <taxon>Hemiptera</taxon>
        <taxon>Sternorrhyncha</taxon>
        <taxon>Aphidomorpha</taxon>
        <taxon>Aphidoidea</taxon>
        <taxon>Aphididae</taxon>
        <taxon>Aphidini</taxon>
        <taxon>Schizaphis</taxon>
    </lineage>
</organism>
<accession>A0A2S2N7F6</accession>
<dbReference type="Gene3D" id="3.90.70.10">
    <property type="entry name" value="Cysteine proteinases"/>
    <property type="match status" value="1"/>
</dbReference>
<dbReference type="InterPro" id="IPR057560">
    <property type="entry name" value="Znf_SCAND3"/>
</dbReference>
<evidence type="ECO:0000313" key="2">
    <source>
        <dbReference type="EMBL" id="MBY13141.1"/>
    </source>
</evidence>
<feature type="domain" description="SCAN" evidence="1">
    <location>
        <begin position="529"/>
        <end position="577"/>
    </location>
</feature>
<sequence length="923" mass="105403">MQCTYTGSYNEKHSDNKRRRLIGSGKDKAIKEMINHHISPSVYYRKEANRLMIDGDNLPAHLPTLASLRQTKHKAISLSRYHQDPINALGIMKQVNKYDGAIRNIGFDKFFVHFWTNLQLKIYKEQYTKCAVPSISFDATGGVCRKIQRYGNNYSNSIFLYEGIMKIKDQNFSVLSMLSEQHDNISISVWLKRWIQCGVKPPKVSITDQSLALMSATVQAFTQYESLEKYLQICYLLCRGDKDIEIPQCFIRNDVNHFVHLITQWKPLKNARHQRTKELFVRSMALLITCDSIKNAEKILEAIFIVAMSKYDGPISNSDIPNQDTHCRLSKIFLQSKISSSSFNADSLIIESYNNGDDQQTLDIDSFDSFDELNSFKDWAKLLATKCEKKIGGIEGEFDNAQYTPEIVPMIINCMKLFPCWSNIMVNVFNYGENIASSSRVESNFNNIKNRIFKTDNLPIRVDDFVERLVEFYRGDHLILQTKKNDELSEVEKPVCSLSTDKSNKIINEDIITNTVVQCIACKNRDFPTGLHRCNTCNKAIHVFGCSVEDPFSEEGCGQTRICLSCSTQSELDMEKNSFENWKNKGNTSSSKPRSSKSYLVQQTGFEYLNLNNVKSINEIALLRNGSCFQNKPIFVPGFDKVLLSNTCSADSIFSVLAVSITESESFRKSFTEGKEIHRTADFVKKMIGNKPSKEMYRDRVYLLALHFITESKEIIGGIRLYDTVDTAASMSEKLLENMPSYRRSNRCQNSICFNPERNSEGVVITIYGVDGNIQLQQEMDKFFQSLTELCLATNCNYLRDEATEPTNHIIIELLSIPKGFRASGNYSHLENITKISQNYAGKVMLKLGDITKQISINGNTFNLRGVIAFDGSARELRQSYGHYVAYGLRSNDQWEMYDDLKEQVMPKSKNVKVNVELLFYTT</sequence>